<dbReference type="GO" id="GO:0016787">
    <property type="term" value="F:hydrolase activity"/>
    <property type="evidence" value="ECO:0007669"/>
    <property type="project" value="UniProtKB-KW"/>
</dbReference>
<reference evidence="11 12" key="1">
    <citation type="submission" date="2018-05" db="EMBL/GenBank/DDBJ databases">
        <title>Description of Sphingomonas pokkalii sp nov, isolated from the rhizosphere of saline tolerant pokkali rice and its draft genome analysis.</title>
        <authorList>
            <person name="Menon R."/>
            <person name="Kumari S."/>
            <person name="Rameshkumar N."/>
        </authorList>
    </citation>
    <scope>NUCLEOTIDE SEQUENCE [LARGE SCALE GENOMIC DNA]</scope>
    <source>
        <strain evidence="11 12">L3B27</strain>
    </source>
</reference>
<keyword evidence="3" id="KW-0808">Transferase</keyword>
<evidence type="ECO:0000256" key="6">
    <source>
        <dbReference type="ARBA" id="ARBA00022833"/>
    </source>
</evidence>
<dbReference type="SUPFAM" id="SSF64438">
    <property type="entry name" value="CNF1/YfiH-like putative cysteine hydrolases"/>
    <property type="match status" value="1"/>
</dbReference>
<keyword evidence="12" id="KW-1185">Reference proteome</keyword>
<comment type="similarity">
    <text evidence="2 10">Belongs to the purine nucleoside phosphorylase YfiH/LACC1 family.</text>
</comment>
<evidence type="ECO:0000256" key="1">
    <source>
        <dbReference type="ARBA" id="ARBA00000553"/>
    </source>
</evidence>
<dbReference type="AlphaFoldDB" id="A0A2U0S9T0"/>
<dbReference type="PANTHER" id="PTHR30616:SF2">
    <property type="entry name" value="PURINE NUCLEOSIDE PHOSPHORYLASE LACC1"/>
    <property type="match status" value="1"/>
</dbReference>
<dbReference type="OrthoDB" id="4279at2"/>
<accession>A0A2U0S9T0</accession>
<name>A0A2U0S9T0_9SPHN</name>
<keyword evidence="6" id="KW-0862">Zinc</keyword>
<comment type="catalytic activity">
    <reaction evidence="7">
        <text>adenosine + H2O + H(+) = inosine + NH4(+)</text>
        <dbReference type="Rhea" id="RHEA:24408"/>
        <dbReference type="ChEBI" id="CHEBI:15377"/>
        <dbReference type="ChEBI" id="CHEBI:15378"/>
        <dbReference type="ChEBI" id="CHEBI:16335"/>
        <dbReference type="ChEBI" id="CHEBI:17596"/>
        <dbReference type="ChEBI" id="CHEBI:28938"/>
        <dbReference type="EC" id="3.5.4.4"/>
    </reaction>
    <physiologicalReaction direction="left-to-right" evidence="7">
        <dbReference type="Rhea" id="RHEA:24409"/>
    </physiologicalReaction>
</comment>
<evidence type="ECO:0000256" key="3">
    <source>
        <dbReference type="ARBA" id="ARBA00022679"/>
    </source>
</evidence>
<organism evidence="11 12">
    <name type="scientific">Sphingomonas pokkalii</name>
    <dbReference type="NCBI Taxonomy" id="2175090"/>
    <lineage>
        <taxon>Bacteria</taxon>
        <taxon>Pseudomonadati</taxon>
        <taxon>Pseudomonadota</taxon>
        <taxon>Alphaproteobacteria</taxon>
        <taxon>Sphingomonadales</taxon>
        <taxon>Sphingomonadaceae</taxon>
        <taxon>Sphingomonas</taxon>
    </lineage>
</organism>
<comment type="caution">
    <text evidence="11">The sequence shown here is derived from an EMBL/GenBank/DDBJ whole genome shotgun (WGS) entry which is preliminary data.</text>
</comment>
<dbReference type="EMBL" id="QENQ01000001">
    <property type="protein sequence ID" value="PVX28137.1"/>
    <property type="molecule type" value="Genomic_DNA"/>
</dbReference>
<dbReference type="InterPro" id="IPR011324">
    <property type="entry name" value="Cytotoxic_necrot_fac-like_cat"/>
</dbReference>
<protein>
    <recommendedName>
        <fullName evidence="10">Purine nucleoside phosphorylase</fullName>
    </recommendedName>
</protein>
<dbReference type="GO" id="GO:0017061">
    <property type="term" value="F:S-methyl-5-thioadenosine phosphorylase activity"/>
    <property type="evidence" value="ECO:0007669"/>
    <property type="project" value="UniProtKB-EC"/>
</dbReference>
<dbReference type="RefSeq" id="WP_116467591.1">
    <property type="nucleotide sequence ID" value="NZ_QENQ01000001.1"/>
</dbReference>
<dbReference type="NCBIfam" id="TIGR00726">
    <property type="entry name" value="peptidoglycan editing factor PgeF"/>
    <property type="match status" value="1"/>
</dbReference>
<dbReference type="Gene3D" id="3.60.140.10">
    <property type="entry name" value="CNF1/YfiH-like putative cysteine hydrolases"/>
    <property type="match status" value="1"/>
</dbReference>
<evidence type="ECO:0000256" key="10">
    <source>
        <dbReference type="RuleBase" id="RU361274"/>
    </source>
</evidence>
<dbReference type="Pfam" id="PF02578">
    <property type="entry name" value="Cu-oxidase_4"/>
    <property type="match status" value="1"/>
</dbReference>
<sequence>MSGVETIRARALDGVAHGFLGRAGGVSTGLVAGLNVGTGSNDDPAAIAENRCRAVRAVLPGAPLVTAYQVHSADAVSVIAPFEDGHRPRADALATRRPGLVLGILTADCAPVLFADREAGVVAAAHAGWKGAIGGVTDSTIAAMEALGARRDRIAAAVGPCIARASYEVDAAFFQRFCEQDPANERFFADGQPEHFQFDLEAYVVHRLALAGLRTIEALGMDTYANEARFFSFRRATHRGEPDYGRQISLIGLAG</sequence>
<comment type="catalytic activity">
    <reaction evidence="9">
        <text>S-methyl-5'-thioadenosine + phosphate = 5-(methylsulfanyl)-alpha-D-ribose 1-phosphate + adenine</text>
        <dbReference type="Rhea" id="RHEA:11852"/>
        <dbReference type="ChEBI" id="CHEBI:16708"/>
        <dbReference type="ChEBI" id="CHEBI:17509"/>
        <dbReference type="ChEBI" id="CHEBI:43474"/>
        <dbReference type="ChEBI" id="CHEBI:58533"/>
        <dbReference type="EC" id="2.4.2.28"/>
    </reaction>
    <physiologicalReaction direction="left-to-right" evidence="9">
        <dbReference type="Rhea" id="RHEA:11853"/>
    </physiologicalReaction>
</comment>
<dbReference type="PANTHER" id="PTHR30616">
    <property type="entry name" value="UNCHARACTERIZED PROTEIN YFIH"/>
    <property type="match status" value="1"/>
</dbReference>
<evidence type="ECO:0000256" key="5">
    <source>
        <dbReference type="ARBA" id="ARBA00022801"/>
    </source>
</evidence>
<keyword evidence="4" id="KW-0479">Metal-binding</keyword>
<evidence type="ECO:0000256" key="7">
    <source>
        <dbReference type="ARBA" id="ARBA00047989"/>
    </source>
</evidence>
<keyword evidence="5" id="KW-0378">Hydrolase</keyword>
<dbReference type="CDD" id="cd16833">
    <property type="entry name" value="YfiH"/>
    <property type="match status" value="1"/>
</dbReference>
<dbReference type="Proteomes" id="UP000245890">
    <property type="component" value="Unassembled WGS sequence"/>
</dbReference>
<comment type="catalytic activity">
    <reaction evidence="8">
        <text>adenosine + phosphate = alpha-D-ribose 1-phosphate + adenine</text>
        <dbReference type="Rhea" id="RHEA:27642"/>
        <dbReference type="ChEBI" id="CHEBI:16335"/>
        <dbReference type="ChEBI" id="CHEBI:16708"/>
        <dbReference type="ChEBI" id="CHEBI:43474"/>
        <dbReference type="ChEBI" id="CHEBI:57720"/>
        <dbReference type="EC" id="2.4.2.1"/>
    </reaction>
    <physiologicalReaction direction="left-to-right" evidence="8">
        <dbReference type="Rhea" id="RHEA:27643"/>
    </physiologicalReaction>
</comment>
<dbReference type="InterPro" id="IPR038371">
    <property type="entry name" value="Cu_polyphenol_OxRdtase_sf"/>
</dbReference>
<evidence type="ECO:0000313" key="11">
    <source>
        <dbReference type="EMBL" id="PVX28137.1"/>
    </source>
</evidence>
<evidence type="ECO:0000256" key="8">
    <source>
        <dbReference type="ARBA" id="ARBA00048968"/>
    </source>
</evidence>
<dbReference type="GO" id="GO:0005507">
    <property type="term" value="F:copper ion binding"/>
    <property type="evidence" value="ECO:0007669"/>
    <property type="project" value="TreeGrafter"/>
</dbReference>
<evidence type="ECO:0000256" key="2">
    <source>
        <dbReference type="ARBA" id="ARBA00007353"/>
    </source>
</evidence>
<gene>
    <name evidence="11" type="primary">pgeF</name>
    <name evidence="11" type="ORF">DD559_01230</name>
</gene>
<comment type="catalytic activity">
    <reaction evidence="1">
        <text>inosine + phosphate = alpha-D-ribose 1-phosphate + hypoxanthine</text>
        <dbReference type="Rhea" id="RHEA:27646"/>
        <dbReference type="ChEBI" id="CHEBI:17368"/>
        <dbReference type="ChEBI" id="CHEBI:17596"/>
        <dbReference type="ChEBI" id="CHEBI:43474"/>
        <dbReference type="ChEBI" id="CHEBI:57720"/>
        <dbReference type="EC" id="2.4.2.1"/>
    </reaction>
    <physiologicalReaction direction="left-to-right" evidence="1">
        <dbReference type="Rhea" id="RHEA:27647"/>
    </physiologicalReaction>
</comment>
<dbReference type="InterPro" id="IPR003730">
    <property type="entry name" value="Cu_polyphenol_OxRdtase"/>
</dbReference>
<proteinExistence type="inferred from homology"/>
<evidence type="ECO:0000256" key="9">
    <source>
        <dbReference type="ARBA" id="ARBA00049893"/>
    </source>
</evidence>
<evidence type="ECO:0000256" key="4">
    <source>
        <dbReference type="ARBA" id="ARBA00022723"/>
    </source>
</evidence>
<evidence type="ECO:0000313" key="12">
    <source>
        <dbReference type="Proteomes" id="UP000245890"/>
    </source>
</evidence>